<reference evidence="6" key="1">
    <citation type="submission" date="2017-06" db="EMBL/GenBank/DDBJ databases">
        <title>Genome sequencing of pathogenic and non-pathogenic strains within Bisgaard taxon 40.</title>
        <authorList>
            <person name="Ladner J.T."/>
            <person name="Lovett S.P."/>
            <person name="Koroleva G."/>
            <person name="Lorch J.M."/>
        </authorList>
    </citation>
    <scope>NUCLEOTIDE SEQUENCE</scope>
    <source>
        <strain evidence="6">27576-1-I1</strain>
    </source>
</reference>
<protein>
    <recommendedName>
        <fullName evidence="5">Isochorismate synthase MenF</fullName>
        <ecNumber evidence="5">5.4.4.2</ecNumber>
    </recommendedName>
    <alternativeName>
        <fullName evidence="5">Isochorismate mutase</fullName>
    </alternativeName>
</protein>
<dbReference type="GO" id="GO:0009234">
    <property type="term" value="P:menaquinone biosynthetic process"/>
    <property type="evidence" value="ECO:0007669"/>
    <property type="project" value="UniProtKB-UniRule"/>
</dbReference>
<keyword evidence="4 5" id="KW-0413">Isomerase</keyword>
<dbReference type="SUPFAM" id="SSF56322">
    <property type="entry name" value="ADC synthase"/>
    <property type="match status" value="1"/>
</dbReference>
<evidence type="ECO:0000313" key="6">
    <source>
        <dbReference type="EMBL" id="QDJ15414.1"/>
    </source>
</evidence>
<keyword evidence="5" id="KW-0479">Metal-binding</keyword>
<keyword evidence="3 5" id="KW-0460">Magnesium</keyword>
<gene>
    <name evidence="5" type="primary">menF</name>
    <name evidence="6" type="ORF">CEP48_08265</name>
</gene>
<organism evidence="6 7">
    <name type="scientific">Mergibacter septicus</name>
    <dbReference type="NCBI Taxonomy" id="221402"/>
    <lineage>
        <taxon>Bacteria</taxon>
        <taxon>Pseudomonadati</taxon>
        <taxon>Pseudomonadota</taxon>
        <taxon>Gammaproteobacteria</taxon>
        <taxon>Pasteurellales</taxon>
        <taxon>Pasteurellaceae</taxon>
        <taxon>Mergibacter</taxon>
    </lineage>
</organism>
<evidence type="ECO:0000256" key="5">
    <source>
        <dbReference type="HAMAP-Rule" id="MF_01935"/>
    </source>
</evidence>
<dbReference type="EC" id="5.4.4.2" evidence="5"/>
<dbReference type="RefSeq" id="WP_261920081.1">
    <property type="nucleotide sequence ID" value="NZ_CP022011.1"/>
</dbReference>
<feature type="active site" description="Proton donor" evidence="5">
    <location>
        <position position="247"/>
    </location>
</feature>
<keyword evidence="5" id="KW-0474">Menaquinone biosynthesis</keyword>
<feature type="binding site" evidence="5">
    <location>
        <position position="291"/>
    </location>
    <ligand>
        <name>Mg(2+)</name>
        <dbReference type="ChEBI" id="CHEBI:18420"/>
    </ligand>
</feature>
<dbReference type="GO" id="GO:0008909">
    <property type="term" value="F:isochorismate synthase activity"/>
    <property type="evidence" value="ECO:0007669"/>
    <property type="project" value="UniProtKB-UniRule"/>
</dbReference>
<dbReference type="UniPathway" id="UPA01057">
    <property type="reaction ID" value="UER00163"/>
</dbReference>
<evidence type="ECO:0000256" key="4">
    <source>
        <dbReference type="ARBA" id="ARBA00023235"/>
    </source>
</evidence>
<comment type="cofactor">
    <cofactor evidence="5">
        <name>Mg(2+)</name>
        <dbReference type="ChEBI" id="CHEBI:18420"/>
    </cofactor>
</comment>
<dbReference type="InterPro" id="IPR034681">
    <property type="entry name" value="MenF"/>
</dbReference>
<keyword evidence="7" id="KW-1185">Reference proteome</keyword>
<name>A0A8E3MHQ8_9PAST</name>
<dbReference type="EMBL" id="CP022011">
    <property type="protein sequence ID" value="QDJ15414.1"/>
    <property type="molecule type" value="Genomic_DNA"/>
</dbReference>
<evidence type="ECO:0000256" key="3">
    <source>
        <dbReference type="ARBA" id="ARBA00022842"/>
    </source>
</evidence>
<dbReference type="InterPro" id="IPR004561">
    <property type="entry name" value="IsoChor_synthase"/>
</dbReference>
<comment type="pathway">
    <text evidence="5">Quinol/quinone metabolism; 1,4-dihydroxy-2-naphthoate biosynthesis; 1,4-dihydroxy-2-naphthoate from chorismate: step 1/7.</text>
</comment>
<evidence type="ECO:0000256" key="1">
    <source>
        <dbReference type="ARBA" id="ARBA00000799"/>
    </source>
</evidence>
<sequence length="447" mass="50255">MKSLLTRLYSVLKDNVTDYSAKRLNYSTKTLSNIYSQFIVTIPCNMDNCDLLAWLKGQPLFPQFYFEQRQQNYTLVTIGQVAQFSDLNQAQNLVLTNPKLLLCGGLNFEQQANFSLPRLLLHLENHTLTATLFFNQQNDWLTEQREINACLQTFTDSVALQPIKTDTQLTSESSTQNEWCQLIEQALTTIKQQQLEKVVLAKSACYSTSNQVNFCDFLAASREVNQDCYHFLQATSPSQAFVGSSPECLYARQQQYLETEALAGTAPSVADPTQNQAFANWLLNDQKNCYENQLVAEDIKQSLAPYYENIMLGQRQIRQLRKVQHLYRKISAQLTSNCLKTGADLACLQAIHPTAAVAGLPKAAAIRFIQQYEPWQRGLYAGTVGFLSQAKAEFTVAIRSAKIEQHKIHIFAGAGIVAGSVPLLEWQEIERKASGLTSLLMPSPPNK</sequence>
<dbReference type="PANTHER" id="PTHR47253:SF4">
    <property type="entry name" value="ISOCHORISMATE SYNTHASE 2, CHLOROPLASTIC"/>
    <property type="match status" value="1"/>
</dbReference>
<dbReference type="GO" id="GO:0000287">
    <property type="term" value="F:magnesium ion binding"/>
    <property type="evidence" value="ECO:0007669"/>
    <property type="project" value="UniProtKB-UniRule"/>
</dbReference>
<dbReference type="UniPathway" id="UPA00079"/>
<feature type="binding site" evidence="5">
    <location>
        <position position="428"/>
    </location>
    <ligand>
        <name>Mg(2+)</name>
        <dbReference type="ChEBI" id="CHEBI:18420"/>
    </ligand>
</feature>
<feature type="active site" description="Proton acceptor" evidence="5">
    <location>
        <position position="197"/>
    </location>
</feature>
<evidence type="ECO:0000313" key="7">
    <source>
        <dbReference type="Proteomes" id="UP000955338"/>
    </source>
</evidence>
<comment type="catalytic activity">
    <reaction evidence="1 5">
        <text>chorismate = isochorismate</text>
        <dbReference type="Rhea" id="RHEA:18985"/>
        <dbReference type="ChEBI" id="CHEBI:29748"/>
        <dbReference type="ChEBI" id="CHEBI:29780"/>
        <dbReference type="EC" id="5.4.4.2"/>
    </reaction>
</comment>
<dbReference type="Gene3D" id="3.60.120.10">
    <property type="entry name" value="Anthranilate synthase"/>
    <property type="match status" value="1"/>
</dbReference>
<dbReference type="InterPro" id="IPR005801">
    <property type="entry name" value="ADC_synthase"/>
</dbReference>
<evidence type="ECO:0000256" key="2">
    <source>
        <dbReference type="ARBA" id="ARBA00005297"/>
    </source>
</evidence>
<dbReference type="NCBIfam" id="TIGR00543">
    <property type="entry name" value="isochor_syn"/>
    <property type="match status" value="1"/>
</dbReference>
<comment type="function">
    <text evidence="5">Catalyzes the conversion of chorismate to isochorismate.</text>
</comment>
<dbReference type="Pfam" id="PF00425">
    <property type="entry name" value="Chorismate_bind"/>
    <property type="match status" value="1"/>
</dbReference>
<accession>A0A8E3MHQ8</accession>
<comment type="similarity">
    <text evidence="2 5">Belongs to the isochorismate synthase family.</text>
</comment>
<comment type="pathway">
    <text evidence="5">Quinol/quinone metabolism; menaquinone biosynthesis.</text>
</comment>
<dbReference type="HAMAP" id="MF_01935">
    <property type="entry name" value="MenF"/>
    <property type="match status" value="1"/>
</dbReference>
<dbReference type="AlphaFoldDB" id="A0A8E3MHQ8"/>
<dbReference type="InterPro" id="IPR015890">
    <property type="entry name" value="Chorismate_C"/>
</dbReference>
<dbReference type="Proteomes" id="UP000955338">
    <property type="component" value="Chromosome"/>
</dbReference>
<dbReference type="PANTHER" id="PTHR47253">
    <property type="match status" value="1"/>
</dbReference>
<proteinExistence type="inferred from homology"/>
<dbReference type="InterPro" id="IPR044250">
    <property type="entry name" value="MenF-like"/>
</dbReference>